<proteinExistence type="predicted"/>
<evidence type="ECO:0000313" key="2">
    <source>
        <dbReference type="Proteomes" id="UP000828390"/>
    </source>
</evidence>
<comment type="caution">
    <text evidence="1">The sequence shown here is derived from an EMBL/GenBank/DDBJ whole genome shotgun (WGS) entry which is preliminary data.</text>
</comment>
<name>A0A9D3YT15_DREPO</name>
<dbReference type="EMBL" id="JAIWYP010000015">
    <property type="protein sequence ID" value="KAH3704345.1"/>
    <property type="molecule type" value="Genomic_DNA"/>
</dbReference>
<reference evidence="1" key="1">
    <citation type="journal article" date="2019" name="bioRxiv">
        <title>The Genome of the Zebra Mussel, Dreissena polymorpha: A Resource for Invasive Species Research.</title>
        <authorList>
            <person name="McCartney M.A."/>
            <person name="Auch B."/>
            <person name="Kono T."/>
            <person name="Mallez S."/>
            <person name="Zhang Y."/>
            <person name="Obille A."/>
            <person name="Becker A."/>
            <person name="Abrahante J.E."/>
            <person name="Garbe J."/>
            <person name="Badalamenti J.P."/>
            <person name="Herman A."/>
            <person name="Mangelson H."/>
            <person name="Liachko I."/>
            <person name="Sullivan S."/>
            <person name="Sone E.D."/>
            <person name="Koren S."/>
            <person name="Silverstein K.A.T."/>
            <person name="Beckman K.B."/>
            <person name="Gohl D.M."/>
        </authorList>
    </citation>
    <scope>NUCLEOTIDE SEQUENCE</scope>
    <source>
        <strain evidence="1">Duluth1</strain>
        <tissue evidence="1">Whole animal</tissue>
    </source>
</reference>
<organism evidence="1 2">
    <name type="scientific">Dreissena polymorpha</name>
    <name type="common">Zebra mussel</name>
    <name type="synonym">Mytilus polymorpha</name>
    <dbReference type="NCBI Taxonomy" id="45954"/>
    <lineage>
        <taxon>Eukaryota</taxon>
        <taxon>Metazoa</taxon>
        <taxon>Spiralia</taxon>
        <taxon>Lophotrochozoa</taxon>
        <taxon>Mollusca</taxon>
        <taxon>Bivalvia</taxon>
        <taxon>Autobranchia</taxon>
        <taxon>Heteroconchia</taxon>
        <taxon>Euheterodonta</taxon>
        <taxon>Imparidentia</taxon>
        <taxon>Neoheterodontei</taxon>
        <taxon>Myida</taxon>
        <taxon>Dreissenoidea</taxon>
        <taxon>Dreissenidae</taxon>
        <taxon>Dreissena</taxon>
    </lineage>
</organism>
<gene>
    <name evidence="1" type="ORF">DPMN_079401</name>
</gene>
<reference evidence="1" key="2">
    <citation type="submission" date="2020-11" db="EMBL/GenBank/DDBJ databases">
        <authorList>
            <person name="McCartney M.A."/>
            <person name="Auch B."/>
            <person name="Kono T."/>
            <person name="Mallez S."/>
            <person name="Becker A."/>
            <person name="Gohl D.M."/>
            <person name="Silverstein K.A.T."/>
            <person name="Koren S."/>
            <person name="Bechman K.B."/>
            <person name="Herman A."/>
            <person name="Abrahante J.E."/>
            <person name="Garbe J."/>
        </authorList>
    </citation>
    <scope>NUCLEOTIDE SEQUENCE</scope>
    <source>
        <strain evidence="1">Duluth1</strain>
        <tissue evidence="1">Whole animal</tissue>
    </source>
</reference>
<evidence type="ECO:0000313" key="1">
    <source>
        <dbReference type="EMBL" id="KAH3704345.1"/>
    </source>
</evidence>
<sequence length="57" mass="6604">MCTHPVNCSHHVSYECAVRSMYYTAVQLVSRAQKRKSSGVLMLDSWTYTFCLTRRVT</sequence>
<dbReference type="Proteomes" id="UP000828390">
    <property type="component" value="Unassembled WGS sequence"/>
</dbReference>
<keyword evidence="2" id="KW-1185">Reference proteome</keyword>
<dbReference type="AlphaFoldDB" id="A0A9D3YT15"/>
<protein>
    <submittedName>
        <fullName evidence="1">Uncharacterized protein</fullName>
    </submittedName>
</protein>
<accession>A0A9D3YT15</accession>